<reference evidence="5" key="1">
    <citation type="submission" date="2017-09" db="EMBL/GenBank/DDBJ databases">
        <title>Depth-based differentiation of microbial function through sediment-hosted aquifers and enrichment of novel symbionts in the deep terrestrial subsurface.</title>
        <authorList>
            <person name="Probst A.J."/>
            <person name="Ladd B."/>
            <person name="Jarett J.K."/>
            <person name="Geller-Mcgrath D.E."/>
            <person name="Sieber C.M.K."/>
            <person name="Emerson J.B."/>
            <person name="Anantharaman K."/>
            <person name="Thomas B.C."/>
            <person name="Malmstrom R."/>
            <person name="Stieglmeier M."/>
            <person name="Klingl A."/>
            <person name="Woyke T."/>
            <person name="Ryan C.M."/>
            <person name="Banfield J.F."/>
        </authorList>
    </citation>
    <scope>NUCLEOTIDE SEQUENCE [LARGE SCALE GENOMIC DNA]</scope>
</reference>
<dbReference type="Pfam" id="PF18915">
    <property type="entry name" value="DUF5667"/>
    <property type="match status" value="1"/>
</dbReference>
<keyword evidence="1" id="KW-0175">Coiled coil</keyword>
<comment type="caution">
    <text evidence="4">The sequence shown here is derived from an EMBL/GenBank/DDBJ whole genome shotgun (WGS) entry which is preliminary data.</text>
</comment>
<dbReference type="Proteomes" id="UP000229502">
    <property type="component" value="Unassembled WGS sequence"/>
</dbReference>
<evidence type="ECO:0000259" key="3">
    <source>
        <dbReference type="Pfam" id="PF18915"/>
    </source>
</evidence>
<evidence type="ECO:0000313" key="4">
    <source>
        <dbReference type="EMBL" id="PIU34796.1"/>
    </source>
</evidence>
<feature type="coiled-coil region" evidence="1">
    <location>
        <begin position="60"/>
        <end position="113"/>
    </location>
</feature>
<gene>
    <name evidence="4" type="ORF">COT03_01845</name>
</gene>
<proteinExistence type="predicted"/>
<evidence type="ECO:0000313" key="5">
    <source>
        <dbReference type="Proteomes" id="UP000229502"/>
    </source>
</evidence>
<feature type="domain" description="DUF5667" evidence="3">
    <location>
        <begin position="34"/>
        <end position="144"/>
    </location>
</feature>
<name>A0A2M6YRC8_9BACT</name>
<feature type="region of interest" description="Disordered" evidence="2">
    <location>
        <begin position="238"/>
        <end position="285"/>
    </location>
</feature>
<accession>A0A2M6YRC8</accession>
<dbReference type="AlphaFoldDB" id="A0A2M6YRC8"/>
<feature type="non-terminal residue" evidence="4">
    <location>
        <position position="285"/>
    </location>
</feature>
<sequence length="285" mass="31023">MFLTLSLGVGPIGILSGSYGVKVLAQETELPNPGLTPDSPFYFLERISEGIGTFFTFGDLKKAERYAKLATERVAEAQAVVEKGKPEAVGKALERYEDQLSEALARAETAKAKGQKIERVTEIVATATSKHLTVLEGVLEKVPEAAKEAVAKALEKSKNGHITALKALAGENPGKAVEINIDTAKGRLEKAREEAAKKNKEKVEKALEDYEDFQTTLEEVRGKGKTLAALVSEERTENIEDLDEIEDGAEDISVEAENKVEEAKDRAIEKQKASLRDVADEDPEK</sequence>
<dbReference type="EMBL" id="PEWZ01000091">
    <property type="protein sequence ID" value="PIU34796.1"/>
    <property type="molecule type" value="Genomic_DNA"/>
</dbReference>
<evidence type="ECO:0000256" key="1">
    <source>
        <dbReference type="SAM" id="Coils"/>
    </source>
</evidence>
<protein>
    <recommendedName>
        <fullName evidence="3">DUF5667 domain-containing protein</fullName>
    </recommendedName>
</protein>
<organism evidence="4 5">
    <name type="scientific">Candidatus Shapirobacteria bacterium CG07_land_8_20_14_0_80_39_18</name>
    <dbReference type="NCBI Taxonomy" id="1974882"/>
    <lineage>
        <taxon>Bacteria</taxon>
        <taxon>Candidatus Shapironibacteriota</taxon>
    </lineage>
</organism>
<dbReference type="InterPro" id="IPR043725">
    <property type="entry name" value="DUF5667"/>
</dbReference>
<feature type="compositionally biased region" description="Acidic residues" evidence="2">
    <location>
        <begin position="239"/>
        <end position="254"/>
    </location>
</feature>
<evidence type="ECO:0000256" key="2">
    <source>
        <dbReference type="SAM" id="MobiDB-lite"/>
    </source>
</evidence>
<feature type="compositionally biased region" description="Basic and acidic residues" evidence="2">
    <location>
        <begin position="256"/>
        <end position="278"/>
    </location>
</feature>